<dbReference type="Proteomes" id="UP000472267">
    <property type="component" value="Chromosome 10"/>
</dbReference>
<dbReference type="FunCoup" id="A0A672G2S4">
    <property type="interactions" value="264"/>
</dbReference>
<name>A0A672G2S4_SALFA</name>
<dbReference type="AlphaFoldDB" id="A0A672G2S4"/>
<sequence length="238" mass="25774">DRQTQCKFISFSNLNSLCPLPAATQVPGTRPSRPVKPRGFPLDAATRPPDAYYDDETVTPIVPKAASPEARTDQHCAFSPCAENQTPCSELAASTGCLCPGFTLHNAAPLTPDLRSVQWNGSEVVLRWCAPYSHISSYVATVGGRQRRTFEEGRRSGSLGRVDHISQVCLFAVNDGGESDASCKMFYPRDRSLPLTAGLVGGALGLLLLVLLAVLLWRHRKQRKQEASISAHNAAESL</sequence>
<keyword evidence="2" id="KW-0812">Transmembrane</keyword>
<dbReference type="Ensembl" id="ENSSFAT00005013038.1">
    <property type="protein sequence ID" value="ENSSFAP00005012487.1"/>
    <property type="gene ID" value="ENSSFAG00005006906.1"/>
</dbReference>
<keyword evidence="2" id="KW-0472">Membrane</keyword>
<evidence type="ECO:0000256" key="1">
    <source>
        <dbReference type="SAM" id="MobiDB-lite"/>
    </source>
</evidence>
<keyword evidence="4" id="KW-1185">Reference proteome</keyword>
<reference evidence="3" key="1">
    <citation type="submission" date="2019-06" db="EMBL/GenBank/DDBJ databases">
        <authorList>
            <consortium name="Wellcome Sanger Institute Data Sharing"/>
        </authorList>
    </citation>
    <scope>NUCLEOTIDE SEQUENCE [LARGE SCALE GENOMIC DNA]</scope>
</reference>
<dbReference type="NCBIfam" id="TIGR03501">
    <property type="entry name" value="GlyGly_CTERM"/>
    <property type="match status" value="1"/>
</dbReference>
<reference evidence="3" key="2">
    <citation type="submission" date="2025-08" db="UniProtKB">
        <authorList>
            <consortium name="Ensembl"/>
        </authorList>
    </citation>
    <scope>IDENTIFICATION</scope>
</reference>
<feature type="transmembrane region" description="Helical" evidence="2">
    <location>
        <begin position="193"/>
        <end position="217"/>
    </location>
</feature>
<dbReference type="InParanoid" id="A0A672G2S4"/>
<protein>
    <submittedName>
        <fullName evidence="3">Uncharacterized protein</fullName>
    </submittedName>
</protein>
<evidence type="ECO:0000256" key="2">
    <source>
        <dbReference type="SAM" id="Phobius"/>
    </source>
</evidence>
<accession>A0A672G2S4</accession>
<dbReference type="OMA" id="WRHKRQR"/>
<evidence type="ECO:0000313" key="4">
    <source>
        <dbReference type="Proteomes" id="UP000472267"/>
    </source>
</evidence>
<dbReference type="InterPro" id="IPR020008">
    <property type="entry name" value="GlyGly_CTERM"/>
</dbReference>
<feature type="region of interest" description="Disordered" evidence="1">
    <location>
        <begin position="25"/>
        <end position="55"/>
    </location>
</feature>
<proteinExistence type="predicted"/>
<evidence type="ECO:0000313" key="3">
    <source>
        <dbReference type="Ensembl" id="ENSSFAP00005012487.1"/>
    </source>
</evidence>
<keyword evidence="2" id="KW-1133">Transmembrane helix</keyword>
<reference evidence="3" key="3">
    <citation type="submission" date="2025-09" db="UniProtKB">
        <authorList>
            <consortium name="Ensembl"/>
        </authorList>
    </citation>
    <scope>IDENTIFICATION</scope>
</reference>
<organism evidence="3 4">
    <name type="scientific">Salarias fasciatus</name>
    <name type="common">Jewelled blenny</name>
    <name type="synonym">Blennius fasciatus</name>
    <dbReference type="NCBI Taxonomy" id="181472"/>
    <lineage>
        <taxon>Eukaryota</taxon>
        <taxon>Metazoa</taxon>
        <taxon>Chordata</taxon>
        <taxon>Craniata</taxon>
        <taxon>Vertebrata</taxon>
        <taxon>Euteleostomi</taxon>
        <taxon>Actinopterygii</taxon>
        <taxon>Neopterygii</taxon>
        <taxon>Teleostei</taxon>
        <taxon>Neoteleostei</taxon>
        <taxon>Acanthomorphata</taxon>
        <taxon>Ovalentaria</taxon>
        <taxon>Blenniimorphae</taxon>
        <taxon>Blenniiformes</taxon>
        <taxon>Blennioidei</taxon>
        <taxon>Blenniidae</taxon>
        <taxon>Salariinae</taxon>
        <taxon>Salarias</taxon>
    </lineage>
</organism>